<dbReference type="Proteomes" id="UP001165369">
    <property type="component" value="Unassembled WGS sequence"/>
</dbReference>
<gene>
    <name evidence="3" type="ORF">M8009_13040</name>
</gene>
<keyword evidence="1" id="KW-0175">Coiled coil</keyword>
<protein>
    <recommendedName>
        <fullName evidence="5">Portal protein</fullName>
    </recommendedName>
</protein>
<sequence>MTDQVPDTDQQGEMELAAERLQRFAHRLTRMAHEQVQSRASLEQRWLEDLRQYHGEYDPVTSANLQDSEGSKVFVNITRNKTNAAEARLQDMLFPTDDRNWGIGPTPVPELEGVEPGETAQGPNGEPVDLSQIAEQVKREAKKKARAMQDEIDDQLKEGRYQIKCRDVIHDAALLGTGVIKGPVIVGRTKKRWDTQGGISQLTIEEALEPSAERVDPWDFFPDMSARHIEEAEFIFERHLWTKRQLREFARLPGVLDEQLRSVVKGGKDNSQIAKDHTNDIRAITGVDSINSTNKYEVWEYHGPISKAELLDAFDEAGEQITEEEVDELNDEVEAVVFFSGNNVLKVVLNPMDTEDRPFSVFNWEKDESAMFGFGIPYLMRQPQRVINAAWRMMLDNAGSSASDIIVANRDLIQPADGSWSSQPGKKKLYFLTDKRRNVQEAFASFTIPNHQTEFANIFTMARQLADEETNLPLIAQGEQSDHITQTSSGMAMLMNSANIVLRRAVKNWDDDITRPTISRFYDWNMQYSDDEAIKGDYTVDARGSGALLVREKQQESLLAYANISAGNPEMAIRRDWKGLDRELAKALEVPYEQVTLPDGEIEEKKQQAQEAGDPEMQLKQAEIQLKMQEAQAKAQREQQDFQLRSQQQQWEQQFEAAKLQTEQEKARLEIALKEGITLAQLEQQAGLESQKLEAQMQQTAAKLQTERDKAAAQLTEEQNDRMAREQNMANGWDSYG</sequence>
<dbReference type="EMBL" id="JAMJPK010000005">
    <property type="protein sequence ID" value="MCL7941212.1"/>
    <property type="molecule type" value="Genomic_DNA"/>
</dbReference>
<keyword evidence="4" id="KW-1185">Reference proteome</keyword>
<evidence type="ECO:0000256" key="1">
    <source>
        <dbReference type="SAM" id="Coils"/>
    </source>
</evidence>
<name>A0ABT0T350_9GAMM</name>
<organism evidence="3 4">
    <name type="scientific">Halomonas gemina</name>
    <dbReference type="NCBI Taxonomy" id="2945105"/>
    <lineage>
        <taxon>Bacteria</taxon>
        <taxon>Pseudomonadati</taxon>
        <taxon>Pseudomonadota</taxon>
        <taxon>Gammaproteobacteria</taxon>
        <taxon>Oceanospirillales</taxon>
        <taxon>Halomonadaceae</taxon>
        <taxon>Halomonas</taxon>
    </lineage>
</organism>
<dbReference type="RefSeq" id="WP_250061799.1">
    <property type="nucleotide sequence ID" value="NZ_JAMJPK010000005.1"/>
</dbReference>
<feature type="coiled-coil region" evidence="1">
    <location>
        <begin position="131"/>
        <end position="158"/>
    </location>
</feature>
<evidence type="ECO:0000256" key="2">
    <source>
        <dbReference type="SAM" id="MobiDB-lite"/>
    </source>
</evidence>
<evidence type="ECO:0008006" key="5">
    <source>
        <dbReference type="Google" id="ProtNLM"/>
    </source>
</evidence>
<proteinExistence type="predicted"/>
<feature type="region of interest" description="Disordered" evidence="2">
    <location>
        <begin position="699"/>
        <end position="737"/>
    </location>
</feature>
<reference evidence="3" key="1">
    <citation type="submission" date="2022-05" db="EMBL/GenBank/DDBJ databases">
        <title>Halomonas geminus sp. nov. and Halomonas llamarensis sp. nov. isolated from high-altitude salars of the Atacama Desert.</title>
        <authorList>
            <person name="Hintersatz C."/>
            <person name="Rojas L.A."/>
            <person name="Wei T.-S."/>
            <person name="Kutschke S."/>
            <person name="Lehmann F."/>
            <person name="Jain R."/>
            <person name="Pollmann K."/>
        </authorList>
    </citation>
    <scope>NUCLEOTIDE SEQUENCE</scope>
    <source>
        <strain evidence="3">ATCH28</strain>
    </source>
</reference>
<comment type="caution">
    <text evidence="3">The sequence shown here is derived from an EMBL/GenBank/DDBJ whole genome shotgun (WGS) entry which is preliminary data.</text>
</comment>
<accession>A0ABT0T350</accession>
<evidence type="ECO:0000313" key="4">
    <source>
        <dbReference type="Proteomes" id="UP001165369"/>
    </source>
</evidence>
<evidence type="ECO:0000313" key="3">
    <source>
        <dbReference type="EMBL" id="MCL7941212.1"/>
    </source>
</evidence>